<comment type="subunit">
    <text evidence="8">Interacts with CDK2 protein kinase to form a serine/threonine kinase holoenzyme complex. The cyclin subunit imparts substrate specificity to the complex.</text>
</comment>
<dbReference type="Pfam" id="PF00134">
    <property type="entry name" value="Cyclin_N"/>
    <property type="match status" value="1"/>
</dbReference>
<dbReference type="FunFam" id="1.10.472.10:FF:000024">
    <property type="entry name" value="G1/S-specific cyclin-E1"/>
    <property type="match status" value="1"/>
</dbReference>
<comment type="subcellular location">
    <subcellularLocation>
        <location evidence="1">Nucleus</location>
    </subcellularLocation>
</comment>
<evidence type="ECO:0000256" key="9">
    <source>
        <dbReference type="RuleBase" id="RU000383"/>
    </source>
</evidence>
<dbReference type="InterPro" id="IPR039361">
    <property type="entry name" value="Cyclin"/>
</dbReference>
<dbReference type="InterPro" id="IPR048258">
    <property type="entry name" value="Cyclins_cyclin-box"/>
</dbReference>
<feature type="region of interest" description="Disordered" evidence="10">
    <location>
        <begin position="442"/>
        <end position="470"/>
    </location>
</feature>
<evidence type="ECO:0000256" key="2">
    <source>
        <dbReference type="ARBA" id="ARBA00007143"/>
    </source>
</evidence>
<evidence type="ECO:0000256" key="6">
    <source>
        <dbReference type="ARBA" id="ARBA00023242"/>
    </source>
</evidence>
<evidence type="ECO:0008006" key="15">
    <source>
        <dbReference type="Google" id="ProtNLM"/>
    </source>
</evidence>
<comment type="caution">
    <text evidence="13">The sequence shown here is derived from an EMBL/GenBank/DDBJ whole genome shotgun (WGS) entry which is preliminary data.</text>
</comment>
<evidence type="ECO:0000259" key="11">
    <source>
        <dbReference type="SMART" id="SM00385"/>
    </source>
</evidence>
<organism evidence="13 14">
    <name type="scientific">Engystomops pustulosus</name>
    <name type="common">Tungara frog</name>
    <name type="synonym">Physalaemus pustulosus</name>
    <dbReference type="NCBI Taxonomy" id="76066"/>
    <lineage>
        <taxon>Eukaryota</taxon>
        <taxon>Metazoa</taxon>
        <taxon>Chordata</taxon>
        <taxon>Craniata</taxon>
        <taxon>Vertebrata</taxon>
        <taxon>Euteleostomi</taxon>
        <taxon>Amphibia</taxon>
        <taxon>Batrachia</taxon>
        <taxon>Anura</taxon>
        <taxon>Neobatrachia</taxon>
        <taxon>Hyloidea</taxon>
        <taxon>Leptodactylidae</taxon>
        <taxon>Leiuperinae</taxon>
        <taxon>Engystomops</taxon>
    </lineage>
</organism>
<evidence type="ECO:0000256" key="5">
    <source>
        <dbReference type="ARBA" id="ARBA00023127"/>
    </source>
</evidence>
<comment type="similarity">
    <text evidence="2">Belongs to the cyclin family. Cyclin E subfamily.</text>
</comment>
<name>A0AAV7AMY2_ENGPU</name>
<feature type="domain" description="Cyclin C-terminal" evidence="12">
    <location>
        <begin position="304"/>
        <end position="427"/>
    </location>
</feature>
<proteinExistence type="inferred from homology"/>
<gene>
    <name evidence="13" type="ORF">GDO81_015768</name>
</gene>
<dbReference type="InterPro" id="IPR006671">
    <property type="entry name" value="Cyclin_N"/>
</dbReference>
<dbReference type="GO" id="GO:0005634">
    <property type="term" value="C:nucleus"/>
    <property type="evidence" value="ECO:0007669"/>
    <property type="project" value="UniProtKB-SubCell"/>
</dbReference>
<evidence type="ECO:0000256" key="3">
    <source>
        <dbReference type="ARBA" id="ARBA00022553"/>
    </source>
</evidence>
<evidence type="ECO:0000259" key="12">
    <source>
        <dbReference type="SMART" id="SM01332"/>
    </source>
</evidence>
<feature type="compositionally biased region" description="Basic and acidic residues" evidence="10">
    <location>
        <begin position="460"/>
        <end position="470"/>
    </location>
</feature>
<keyword evidence="7" id="KW-0131">Cell cycle</keyword>
<dbReference type="Pfam" id="PF02984">
    <property type="entry name" value="Cyclin_C"/>
    <property type="match status" value="1"/>
</dbReference>
<dbReference type="InterPro" id="IPR036915">
    <property type="entry name" value="Cyclin-like_sf"/>
</dbReference>
<dbReference type="InterPro" id="IPR013763">
    <property type="entry name" value="Cyclin-like_dom"/>
</dbReference>
<dbReference type="SMART" id="SM01332">
    <property type="entry name" value="Cyclin_C"/>
    <property type="match status" value="1"/>
</dbReference>
<feature type="domain" description="Cyclin-like" evidence="11">
    <location>
        <begin position="210"/>
        <end position="295"/>
    </location>
</feature>
<keyword evidence="4" id="KW-0132">Cell division</keyword>
<evidence type="ECO:0000256" key="1">
    <source>
        <dbReference type="ARBA" id="ARBA00004123"/>
    </source>
</evidence>
<dbReference type="SMART" id="SM00385">
    <property type="entry name" value="CYCLIN"/>
    <property type="match status" value="1"/>
</dbReference>
<evidence type="ECO:0000256" key="8">
    <source>
        <dbReference type="ARBA" id="ARBA00063231"/>
    </source>
</evidence>
<keyword evidence="6" id="KW-0539">Nucleus</keyword>
<dbReference type="GO" id="GO:0051301">
    <property type="term" value="P:cell division"/>
    <property type="evidence" value="ECO:0007669"/>
    <property type="project" value="UniProtKB-KW"/>
</dbReference>
<evidence type="ECO:0000256" key="4">
    <source>
        <dbReference type="ARBA" id="ARBA00022618"/>
    </source>
</evidence>
<keyword evidence="3" id="KW-0597">Phosphoprotein</keyword>
<keyword evidence="14" id="KW-1185">Reference proteome</keyword>
<evidence type="ECO:0000313" key="13">
    <source>
        <dbReference type="EMBL" id="KAG8562677.1"/>
    </source>
</evidence>
<dbReference type="Gene3D" id="1.10.472.10">
    <property type="entry name" value="Cyclin-like"/>
    <property type="match status" value="2"/>
</dbReference>
<dbReference type="SUPFAM" id="SSF47954">
    <property type="entry name" value="Cyclin-like"/>
    <property type="match status" value="2"/>
</dbReference>
<dbReference type="PANTHER" id="PTHR10177">
    <property type="entry name" value="CYCLINS"/>
    <property type="match status" value="1"/>
</dbReference>
<dbReference type="Proteomes" id="UP000824782">
    <property type="component" value="Unassembled WGS sequence"/>
</dbReference>
<dbReference type="EMBL" id="WNYA01000007">
    <property type="protein sequence ID" value="KAG8562677.1"/>
    <property type="molecule type" value="Genomic_DNA"/>
</dbReference>
<reference evidence="13" key="1">
    <citation type="thesis" date="2020" institute="ProQuest LLC" country="789 East Eisenhower Parkway, Ann Arbor, MI, USA">
        <title>Comparative Genomics and Chromosome Evolution.</title>
        <authorList>
            <person name="Mudd A.B."/>
        </authorList>
    </citation>
    <scope>NUCLEOTIDE SEQUENCE</scope>
    <source>
        <strain evidence="13">237g6f4</strain>
        <tissue evidence="13">Blood</tissue>
    </source>
</reference>
<accession>A0AAV7AMY2</accession>
<dbReference type="InterPro" id="IPR004367">
    <property type="entry name" value="Cyclin_C-dom"/>
</dbReference>
<dbReference type="AlphaFoldDB" id="A0AAV7AMY2"/>
<evidence type="ECO:0000256" key="10">
    <source>
        <dbReference type="SAM" id="MobiDB-lite"/>
    </source>
</evidence>
<evidence type="ECO:0000313" key="14">
    <source>
        <dbReference type="Proteomes" id="UP000824782"/>
    </source>
</evidence>
<evidence type="ECO:0000256" key="7">
    <source>
        <dbReference type="ARBA" id="ARBA00023306"/>
    </source>
</evidence>
<protein>
    <recommendedName>
        <fullName evidence="15">Cyclin N-terminal domain-containing protein</fullName>
    </recommendedName>
</protein>
<dbReference type="PROSITE" id="PS00292">
    <property type="entry name" value="CYCLINS"/>
    <property type="match status" value="1"/>
</dbReference>
<sequence>MVTGRWCRIASGVPLLRWGSPLLFPAPKLQWGLGVHFPNVCSSPCLFSFLAATPSKFHPWVPEMPIMSNCTKANHTKGERTAQHSRKRKADVAIFLQDPDENLELELIEMTKKKQYEHRGNWENGNSWKSPYKLIPTPEKESDTADIAPHPPYACLKFHSTVSPLPQLSWANRDDVWRNMLHKDSAYLRDKNLFQRHPELQQSMRSILLDWLMEVCEVYKLHRETFYLAQDFFDRFMATQENVVKTRLQLIGITSLFIAAKLEEIYPPKLHQFAYITDGACTEEEILSMELIIMKALKWCLTPMTVVSWLNVYLQVAYSKELQQFLLPQYPQQTYIQIVELLDLCILDIGCLEYPYSVLAASALYHFSNAELVEKVSGCEWTELETCIKHLLPFAMAIRDTGKLSKLKFFKGVDIEDMHNIQTHTGSLDLLDKAQARKEMLQEDNRVTPVPNGILTPPQSDKKQRTGDSE</sequence>
<keyword evidence="5 9" id="KW-0195">Cyclin</keyword>